<dbReference type="Pfam" id="PF19086">
    <property type="entry name" value="Terpene_syn_C_2"/>
    <property type="match status" value="1"/>
</dbReference>
<name>A0A386ZII3_9NOCA</name>
<evidence type="ECO:0000313" key="4">
    <source>
        <dbReference type="Proteomes" id="UP000267164"/>
    </source>
</evidence>
<dbReference type="AlphaFoldDB" id="A0A386ZII3"/>
<organism evidence="3 4">
    <name type="scientific">Nocardia yunnanensis</name>
    <dbReference type="NCBI Taxonomy" id="2382165"/>
    <lineage>
        <taxon>Bacteria</taxon>
        <taxon>Bacillati</taxon>
        <taxon>Actinomycetota</taxon>
        <taxon>Actinomycetes</taxon>
        <taxon>Mycobacteriales</taxon>
        <taxon>Nocardiaceae</taxon>
        <taxon>Nocardia</taxon>
    </lineage>
</organism>
<dbReference type="InterPro" id="IPR034686">
    <property type="entry name" value="Terpene_cyclase-like_2"/>
</dbReference>
<keyword evidence="2" id="KW-0479">Metal-binding</keyword>
<sequence>MNEHDLRHLEIPLPFAPQRHSMSDRAQERVQIWAMRFGLLADDAAARRFESLGYARFSAYWCPTASFADMLLVAEWITLFFVFDDLQNQAITTGRLEDYDRLRHTALQVVYERGVTGPVPPVIAALSNLCTRTFPRNSVAWQRRFELNLELWLIGHARENSFRQAGRSPGPAEYPRLRRDASTVLPTVDLAEVIEHTELPDALYFGPSYQEIIATTADIMCLTNDLHSLAVEYDAEDTINMVTTLRDHRGMNLSEAVAEVRRLIDVRIADSQAAAQSITAEMDALHLPPRIRNGVRRCIRDCQSAMAGMELWDRTETVRFTPDEELGATRAIDYNNGFLDASELGRAAPADSRRV</sequence>
<keyword evidence="1 2" id="KW-0456">Lyase</keyword>
<comment type="similarity">
    <text evidence="2">Belongs to the terpene synthase family.</text>
</comment>
<proteinExistence type="inferred from homology"/>
<evidence type="ECO:0000313" key="3">
    <source>
        <dbReference type="EMBL" id="AYF76934.1"/>
    </source>
</evidence>
<dbReference type="KEGG" id="nyu:D7D52_27555"/>
<dbReference type="GO" id="GO:0046872">
    <property type="term" value="F:metal ion binding"/>
    <property type="evidence" value="ECO:0007669"/>
    <property type="project" value="UniProtKB-KW"/>
</dbReference>
<keyword evidence="2" id="KW-0460">Magnesium</keyword>
<dbReference type="PANTHER" id="PTHR35201:SF4">
    <property type="entry name" value="BETA-PINACENE SYNTHASE-RELATED"/>
    <property type="match status" value="1"/>
</dbReference>
<gene>
    <name evidence="3" type="ORF">D7D52_27555</name>
</gene>
<dbReference type="SUPFAM" id="SSF48576">
    <property type="entry name" value="Terpenoid synthases"/>
    <property type="match status" value="1"/>
</dbReference>
<dbReference type="InterPro" id="IPR008949">
    <property type="entry name" value="Isoprenoid_synthase_dom_sf"/>
</dbReference>
<protein>
    <recommendedName>
        <fullName evidence="2">Terpene synthase</fullName>
        <ecNumber evidence="2">4.2.3.-</ecNumber>
    </recommendedName>
</protein>
<dbReference type="EMBL" id="CP032568">
    <property type="protein sequence ID" value="AYF76934.1"/>
    <property type="molecule type" value="Genomic_DNA"/>
</dbReference>
<evidence type="ECO:0000256" key="1">
    <source>
        <dbReference type="ARBA" id="ARBA00023239"/>
    </source>
</evidence>
<evidence type="ECO:0000256" key="2">
    <source>
        <dbReference type="RuleBase" id="RU366034"/>
    </source>
</evidence>
<dbReference type="Gene3D" id="1.10.600.10">
    <property type="entry name" value="Farnesyl Diphosphate Synthase"/>
    <property type="match status" value="1"/>
</dbReference>
<dbReference type="Proteomes" id="UP000267164">
    <property type="component" value="Chromosome"/>
</dbReference>
<accession>A0A386ZII3</accession>
<dbReference type="EC" id="4.2.3.-" evidence="2"/>
<reference evidence="3 4" key="1">
    <citation type="submission" date="2018-09" db="EMBL/GenBank/DDBJ databases">
        <title>Nocardia yunnanensis sp. nov., an actinomycete isolated from a soil sample.</title>
        <authorList>
            <person name="Zhang J."/>
        </authorList>
    </citation>
    <scope>NUCLEOTIDE SEQUENCE [LARGE SCALE GENOMIC DNA]</scope>
    <source>
        <strain evidence="3 4">CFHS0054</strain>
    </source>
</reference>
<dbReference type="PANTHER" id="PTHR35201">
    <property type="entry name" value="TERPENE SYNTHASE"/>
    <property type="match status" value="1"/>
</dbReference>
<dbReference type="SFLD" id="SFLDS00005">
    <property type="entry name" value="Isoprenoid_Synthase_Type_I"/>
    <property type="match status" value="1"/>
</dbReference>
<dbReference type="SFLD" id="SFLDG01020">
    <property type="entry name" value="Terpene_Cyclase_Like_2"/>
    <property type="match status" value="1"/>
</dbReference>
<keyword evidence="4" id="KW-1185">Reference proteome</keyword>
<comment type="cofactor">
    <cofactor evidence="2">
        <name>Mg(2+)</name>
        <dbReference type="ChEBI" id="CHEBI:18420"/>
    </cofactor>
</comment>
<dbReference type="GO" id="GO:0010333">
    <property type="term" value="F:terpene synthase activity"/>
    <property type="evidence" value="ECO:0007669"/>
    <property type="project" value="InterPro"/>
</dbReference>
<dbReference type="RefSeq" id="WP_120740926.1">
    <property type="nucleotide sequence ID" value="NZ_CP032568.1"/>
</dbReference>
<dbReference type="OrthoDB" id="2989600at2"/>